<dbReference type="FunFam" id="3.20.20.100:FF:000015">
    <property type="entry name" value="Oxidoreductase, aldo/keto reductase family"/>
    <property type="match status" value="1"/>
</dbReference>
<dbReference type="SUPFAM" id="SSF51430">
    <property type="entry name" value="NAD(P)-linked oxidoreductase"/>
    <property type="match status" value="1"/>
</dbReference>
<proteinExistence type="inferred from homology"/>
<dbReference type="EMBL" id="FNKP01000004">
    <property type="protein sequence ID" value="SDR54674.1"/>
    <property type="molecule type" value="Genomic_DNA"/>
</dbReference>
<feature type="site" description="Lowers pKa of active site Tyr" evidence="6">
    <location>
        <position position="78"/>
    </location>
</feature>
<dbReference type="Pfam" id="PF00248">
    <property type="entry name" value="Aldo_ket_red"/>
    <property type="match status" value="1"/>
</dbReference>
<evidence type="ECO:0000256" key="2">
    <source>
        <dbReference type="ARBA" id="ARBA00022857"/>
    </source>
</evidence>
<dbReference type="PROSITE" id="PS00798">
    <property type="entry name" value="ALDOKETO_REDUCTASE_1"/>
    <property type="match status" value="1"/>
</dbReference>
<reference evidence="10" key="1">
    <citation type="submission" date="2016-10" db="EMBL/GenBank/DDBJ databases">
        <authorList>
            <person name="Varghese N."/>
        </authorList>
    </citation>
    <scope>NUCLEOTIDE SEQUENCE [LARGE SCALE GENOMIC DNA]</scope>
    <source>
        <strain evidence="10">GAS106B</strain>
    </source>
</reference>
<evidence type="ECO:0000256" key="4">
    <source>
        <dbReference type="PIRSR" id="PIRSR000097-1"/>
    </source>
</evidence>
<dbReference type="AlphaFoldDB" id="A0A1H1JXI6"/>
<keyword evidence="10" id="KW-1185">Reference proteome</keyword>
<dbReference type="InterPro" id="IPR036812">
    <property type="entry name" value="NAD(P)_OxRdtase_dom_sf"/>
</dbReference>
<keyword evidence="2" id="KW-0521">NADP</keyword>
<dbReference type="InterPro" id="IPR023210">
    <property type="entry name" value="NADP_OxRdtase_dom"/>
</dbReference>
<evidence type="ECO:0000313" key="10">
    <source>
        <dbReference type="Proteomes" id="UP000183487"/>
    </source>
</evidence>
<feature type="active site" description="Proton donor" evidence="4">
    <location>
        <position position="53"/>
    </location>
</feature>
<evidence type="ECO:0000256" key="7">
    <source>
        <dbReference type="SAM" id="MobiDB-lite"/>
    </source>
</evidence>
<protein>
    <submittedName>
        <fullName evidence="9">Aldo/keto reductase</fullName>
    </submittedName>
</protein>
<gene>
    <name evidence="9" type="ORF">SAMN05443245_7480</name>
</gene>
<evidence type="ECO:0000313" key="9">
    <source>
        <dbReference type="EMBL" id="SDR54674.1"/>
    </source>
</evidence>
<dbReference type="OrthoDB" id="9804790at2"/>
<keyword evidence="3" id="KW-0560">Oxidoreductase</keyword>
<evidence type="ECO:0000256" key="3">
    <source>
        <dbReference type="ARBA" id="ARBA00023002"/>
    </source>
</evidence>
<dbReference type="PANTHER" id="PTHR43827:SF3">
    <property type="entry name" value="NADP-DEPENDENT OXIDOREDUCTASE DOMAIN-CONTAINING PROTEIN"/>
    <property type="match status" value="1"/>
</dbReference>
<feature type="domain" description="NADP-dependent oxidoreductase" evidence="8">
    <location>
        <begin position="26"/>
        <end position="277"/>
    </location>
</feature>
<dbReference type="Gene3D" id="3.20.20.100">
    <property type="entry name" value="NADP-dependent oxidoreductase domain"/>
    <property type="match status" value="1"/>
</dbReference>
<evidence type="ECO:0000256" key="1">
    <source>
        <dbReference type="ARBA" id="ARBA00007905"/>
    </source>
</evidence>
<evidence type="ECO:0000256" key="5">
    <source>
        <dbReference type="PIRSR" id="PIRSR000097-2"/>
    </source>
</evidence>
<feature type="binding site" evidence="5">
    <location>
        <position position="111"/>
    </location>
    <ligand>
        <name>substrate</name>
    </ligand>
</feature>
<comment type="similarity">
    <text evidence="1">Belongs to the aldo/keto reductase family.</text>
</comment>
<dbReference type="PANTHER" id="PTHR43827">
    <property type="entry name" value="2,5-DIKETO-D-GLUCONIC ACID REDUCTASE"/>
    <property type="match status" value="1"/>
</dbReference>
<evidence type="ECO:0000259" key="8">
    <source>
        <dbReference type="Pfam" id="PF00248"/>
    </source>
</evidence>
<name>A0A1H1JXI6_9BURK</name>
<feature type="compositionally biased region" description="Polar residues" evidence="7">
    <location>
        <begin position="291"/>
        <end position="301"/>
    </location>
</feature>
<dbReference type="RefSeq" id="WP_074774242.1">
    <property type="nucleotide sequence ID" value="NZ_FNKP01000004.1"/>
</dbReference>
<dbReference type="PIRSF" id="PIRSF000097">
    <property type="entry name" value="AKR"/>
    <property type="match status" value="1"/>
</dbReference>
<sequence>MATFKGPVFKLNNGIEMPGFGFGVFRSEPEQTVNAVQSAVANGYRLIDTAAAYMNEQQVGEAVRASGVPREDIFVTTKVWMTDYGYDQTLHAFDRSLRKLGFDYLDLYLTHWPVPSAFDETVASYRAAMKLVEEGRVRAIGVCNFSSAHLRNLIEQTGHIPAVNQIEVHPFFTQKELREADGKLGIVTQAWSPIGGIKRDGEKAKASGRVLDPLSHPGVAQLAAKYGKSPAQIILRWQIQIGTCPIPKSVRQERIAENIDIFSFALAADEVQAISALDTGERGGPDPELVSPQTFPLTTHD</sequence>
<dbReference type="GO" id="GO:0016616">
    <property type="term" value="F:oxidoreductase activity, acting on the CH-OH group of donors, NAD or NADP as acceptor"/>
    <property type="evidence" value="ECO:0007669"/>
    <property type="project" value="UniProtKB-ARBA"/>
</dbReference>
<dbReference type="PRINTS" id="PR00069">
    <property type="entry name" value="ALDKETRDTASE"/>
</dbReference>
<organism evidence="9 10">
    <name type="scientific">Paraburkholderia fungorum</name>
    <dbReference type="NCBI Taxonomy" id="134537"/>
    <lineage>
        <taxon>Bacteria</taxon>
        <taxon>Pseudomonadati</taxon>
        <taxon>Pseudomonadota</taxon>
        <taxon>Betaproteobacteria</taxon>
        <taxon>Burkholderiales</taxon>
        <taxon>Burkholderiaceae</taxon>
        <taxon>Paraburkholderia</taxon>
    </lineage>
</organism>
<feature type="region of interest" description="Disordered" evidence="7">
    <location>
        <begin position="278"/>
        <end position="301"/>
    </location>
</feature>
<dbReference type="InterPro" id="IPR020471">
    <property type="entry name" value="AKR"/>
</dbReference>
<accession>A0A1H1JXI6</accession>
<dbReference type="InterPro" id="IPR018170">
    <property type="entry name" value="Aldo/ket_reductase_CS"/>
</dbReference>
<dbReference type="Proteomes" id="UP000183487">
    <property type="component" value="Unassembled WGS sequence"/>
</dbReference>
<evidence type="ECO:0000256" key="6">
    <source>
        <dbReference type="PIRSR" id="PIRSR000097-3"/>
    </source>
</evidence>